<name>A0A9Q0G8H8_9ROSI</name>
<dbReference type="InterPro" id="IPR001878">
    <property type="entry name" value="Znf_CCHC"/>
</dbReference>
<dbReference type="GO" id="GO:0008270">
    <property type="term" value="F:zinc ion binding"/>
    <property type="evidence" value="ECO:0007669"/>
    <property type="project" value="UniProtKB-KW"/>
</dbReference>
<organism evidence="4 5">
    <name type="scientific">Turnera subulata</name>
    <dbReference type="NCBI Taxonomy" id="218843"/>
    <lineage>
        <taxon>Eukaryota</taxon>
        <taxon>Viridiplantae</taxon>
        <taxon>Streptophyta</taxon>
        <taxon>Embryophyta</taxon>
        <taxon>Tracheophyta</taxon>
        <taxon>Spermatophyta</taxon>
        <taxon>Magnoliopsida</taxon>
        <taxon>eudicotyledons</taxon>
        <taxon>Gunneridae</taxon>
        <taxon>Pentapetalae</taxon>
        <taxon>rosids</taxon>
        <taxon>fabids</taxon>
        <taxon>Malpighiales</taxon>
        <taxon>Passifloraceae</taxon>
        <taxon>Turnera</taxon>
    </lineage>
</organism>
<gene>
    <name evidence="4" type="ORF">Tsubulata_036634</name>
</gene>
<evidence type="ECO:0000256" key="1">
    <source>
        <dbReference type="PROSITE-ProRule" id="PRU00047"/>
    </source>
</evidence>
<feature type="domain" description="CCHC-type" evidence="3">
    <location>
        <begin position="98"/>
        <end position="111"/>
    </location>
</feature>
<dbReference type="Proteomes" id="UP001141552">
    <property type="component" value="Unassembled WGS sequence"/>
</dbReference>
<keyword evidence="5" id="KW-1185">Reference proteome</keyword>
<proteinExistence type="predicted"/>
<reference evidence="4" key="2">
    <citation type="journal article" date="2023" name="Plants (Basel)">
        <title>Annotation of the Turnera subulata (Passifloraceae) Draft Genome Reveals the S-Locus Evolved after the Divergence of Turneroideae from Passifloroideae in a Stepwise Manner.</title>
        <authorList>
            <person name="Henning P.M."/>
            <person name="Roalson E.H."/>
            <person name="Mir W."/>
            <person name="McCubbin A.G."/>
            <person name="Shore J.S."/>
        </authorList>
    </citation>
    <scope>NUCLEOTIDE SEQUENCE</scope>
    <source>
        <strain evidence="4">F60SS</strain>
    </source>
</reference>
<dbReference type="GO" id="GO:0003676">
    <property type="term" value="F:nucleic acid binding"/>
    <property type="evidence" value="ECO:0007669"/>
    <property type="project" value="InterPro"/>
</dbReference>
<evidence type="ECO:0000259" key="3">
    <source>
        <dbReference type="PROSITE" id="PS50158"/>
    </source>
</evidence>
<dbReference type="EMBL" id="JAKUCV010001644">
    <property type="protein sequence ID" value="KAJ4845539.1"/>
    <property type="molecule type" value="Genomic_DNA"/>
</dbReference>
<feature type="region of interest" description="Disordered" evidence="2">
    <location>
        <begin position="306"/>
        <end position="337"/>
    </location>
</feature>
<protein>
    <recommendedName>
        <fullName evidence="3">CCHC-type domain-containing protein</fullName>
    </recommendedName>
</protein>
<keyword evidence="1" id="KW-0863">Zinc-finger</keyword>
<keyword evidence="1" id="KW-0479">Metal-binding</keyword>
<dbReference type="AlphaFoldDB" id="A0A9Q0G8H8"/>
<dbReference type="PROSITE" id="PS50158">
    <property type="entry name" value="ZF_CCHC"/>
    <property type="match status" value="1"/>
</dbReference>
<accession>A0A9Q0G8H8</accession>
<keyword evidence="1" id="KW-0862">Zinc</keyword>
<evidence type="ECO:0000313" key="5">
    <source>
        <dbReference type="Proteomes" id="UP001141552"/>
    </source>
</evidence>
<evidence type="ECO:0000256" key="2">
    <source>
        <dbReference type="SAM" id="MobiDB-lite"/>
    </source>
</evidence>
<sequence>MRNLIVLMDTKDGVGVEALVALDQIGIQIFEQDLEIMPFFFGLWDCNRAPSAYNKVNTFLLRWGVDVNKPLVTGFFYKDEEGLRRCFRFRYEGLEEFCYHCGIMGHITTRCIDQDTIVETEKFAEPGRSYGPHLRVAPKTSLMSATSSSKQPLARLNRRWNSSVKIPKRKFEEGGSSCAWIPKRVTQDADLGNISNQANRIEASIPSEQIPEACEGLETAVVTKATHLNPLSNADYSELQIQKQVGPTNYVDQAHALDFIPVPQSNRRWKQMARSRINDPTPVLGLEDLEANTDIRPDLRISTQVEAGGSPCVGDSDDFIPSNEKAVVASPKPREGQ</sequence>
<evidence type="ECO:0000313" key="4">
    <source>
        <dbReference type="EMBL" id="KAJ4845539.1"/>
    </source>
</evidence>
<reference evidence="4" key="1">
    <citation type="submission" date="2022-02" db="EMBL/GenBank/DDBJ databases">
        <authorList>
            <person name="Henning P.M."/>
            <person name="McCubbin A.G."/>
            <person name="Shore J.S."/>
        </authorList>
    </citation>
    <scope>NUCLEOTIDE SEQUENCE</scope>
    <source>
        <strain evidence="4">F60SS</strain>
        <tissue evidence="4">Leaves</tissue>
    </source>
</reference>
<comment type="caution">
    <text evidence="4">The sequence shown here is derived from an EMBL/GenBank/DDBJ whole genome shotgun (WGS) entry which is preliminary data.</text>
</comment>